<dbReference type="SUPFAM" id="SSF53300">
    <property type="entry name" value="vWA-like"/>
    <property type="match status" value="1"/>
</dbReference>
<dbReference type="OrthoDB" id="2142040at2759"/>
<feature type="region of interest" description="Disordered" evidence="1">
    <location>
        <begin position="36"/>
        <end position="66"/>
    </location>
</feature>
<dbReference type="Pfam" id="PF00092">
    <property type="entry name" value="VWA"/>
    <property type="match status" value="1"/>
</dbReference>
<evidence type="ECO:0000313" key="3">
    <source>
        <dbReference type="EMBL" id="KZT70864.1"/>
    </source>
</evidence>
<dbReference type="Pfam" id="PF11901">
    <property type="entry name" value="DM9"/>
    <property type="match status" value="1"/>
</dbReference>
<feature type="compositionally biased region" description="Polar residues" evidence="1">
    <location>
        <begin position="54"/>
        <end position="66"/>
    </location>
</feature>
<dbReference type="PANTHER" id="PTHR34706:SF1">
    <property type="entry name" value="VWFA DOMAIN-CONTAINING PROTEIN"/>
    <property type="match status" value="1"/>
</dbReference>
<dbReference type="InterPro" id="IPR036465">
    <property type="entry name" value="vWFA_dom_sf"/>
</dbReference>
<dbReference type="SMART" id="SM00696">
    <property type="entry name" value="DM9"/>
    <property type="match status" value="1"/>
</dbReference>
<dbReference type="PROSITE" id="PS50234">
    <property type="entry name" value="VWFA"/>
    <property type="match status" value="1"/>
</dbReference>
<gene>
    <name evidence="3" type="ORF">DAEQUDRAFT_170695</name>
</gene>
<dbReference type="PANTHER" id="PTHR34706">
    <property type="entry name" value="SLR1338 PROTEIN"/>
    <property type="match status" value="1"/>
</dbReference>
<keyword evidence="4" id="KW-1185">Reference proteome</keyword>
<evidence type="ECO:0000313" key="4">
    <source>
        <dbReference type="Proteomes" id="UP000076727"/>
    </source>
</evidence>
<dbReference type="InterPro" id="IPR002035">
    <property type="entry name" value="VWF_A"/>
</dbReference>
<evidence type="ECO:0000259" key="2">
    <source>
        <dbReference type="PROSITE" id="PS50234"/>
    </source>
</evidence>
<protein>
    <recommendedName>
        <fullName evidence="2">VWFA domain-containing protein</fullName>
    </recommendedName>
</protein>
<accession>A0A165RK95</accession>
<dbReference type="EMBL" id="KV429049">
    <property type="protein sequence ID" value="KZT70864.1"/>
    <property type="molecule type" value="Genomic_DNA"/>
</dbReference>
<feature type="domain" description="VWFA" evidence="2">
    <location>
        <begin position="208"/>
        <end position="359"/>
    </location>
</feature>
<proteinExistence type="predicted"/>
<name>A0A165RK95_9APHY</name>
<dbReference type="Proteomes" id="UP000076727">
    <property type="component" value="Unassembled WGS sequence"/>
</dbReference>
<evidence type="ECO:0000256" key="1">
    <source>
        <dbReference type="SAM" id="MobiDB-lite"/>
    </source>
</evidence>
<organism evidence="3 4">
    <name type="scientific">Daedalea quercina L-15889</name>
    <dbReference type="NCBI Taxonomy" id="1314783"/>
    <lineage>
        <taxon>Eukaryota</taxon>
        <taxon>Fungi</taxon>
        <taxon>Dikarya</taxon>
        <taxon>Basidiomycota</taxon>
        <taxon>Agaricomycotina</taxon>
        <taxon>Agaricomycetes</taxon>
        <taxon>Polyporales</taxon>
        <taxon>Fomitopsis</taxon>
    </lineage>
</organism>
<dbReference type="AlphaFoldDB" id="A0A165RK95"/>
<dbReference type="STRING" id="1314783.A0A165RK95"/>
<sequence length="419" mass="46037">MEFRAHAFPQYFSQGQMPSPATYGTASKTEILVQTERSSSPFARMPASPPVINEVQSPSPTLTRSGSTIKVPRTYAQWTADAQASTADFQKNGSPTPFAWIYVEGHNIPPNAVIAGDDRGKPLYVARTFFEGTLQIGKAGHHLKLGASIPLKGREIDVSVYEVLVTALTPSRWVYQAPESLTVVEKQISELSLGASTLSLQRRLKDIKVVVIVDDSMSMEGQNWIDAGEALADVADMARQYEADGIDIYFLNDPRNLLDVRSRVAVRSLFQEVLPEGQTPTGQKLYEVLGRYIPKLKEDGSKPTSIIVITDGVPTDDPELVIVDAARRLEANAIPSRQLGIQFVQIGDDPDASEALKELDDGLEQKHGIRDIVDTTVYDPRQPFFRTETLVKILHGAVHRALDNAINPVSAPLQYGTPF</sequence>
<dbReference type="Gene3D" id="3.40.50.410">
    <property type="entry name" value="von Willebrand factor, type A domain"/>
    <property type="match status" value="1"/>
</dbReference>
<dbReference type="InterPro" id="IPR006616">
    <property type="entry name" value="DM9_repeat"/>
</dbReference>
<reference evidence="3 4" key="1">
    <citation type="journal article" date="2016" name="Mol. Biol. Evol.">
        <title>Comparative Genomics of Early-Diverging Mushroom-Forming Fungi Provides Insights into the Origins of Lignocellulose Decay Capabilities.</title>
        <authorList>
            <person name="Nagy L.G."/>
            <person name="Riley R."/>
            <person name="Tritt A."/>
            <person name="Adam C."/>
            <person name="Daum C."/>
            <person name="Floudas D."/>
            <person name="Sun H."/>
            <person name="Yadav J.S."/>
            <person name="Pangilinan J."/>
            <person name="Larsson K.H."/>
            <person name="Matsuura K."/>
            <person name="Barry K."/>
            <person name="Labutti K."/>
            <person name="Kuo R."/>
            <person name="Ohm R.A."/>
            <person name="Bhattacharya S.S."/>
            <person name="Shirouzu T."/>
            <person name="Yoshinaga Y."/>
            <person name="Martin F.M."/>
            <person name="Grigoriev I.V."/>
            <person name="Hibbett D.S."/>
        </authorList>
    </citation>
    <scope>NUCLEOTIDE SEQUENCE [LARGE SCALE GENOMIC DNA]</scope>
    <source>
        <strain evidence="3 4">L-15889</strain>
    </source>
</reference>